<gene>
    <name evidence="1" type="ORF">EXT02_00310</name>
</gene>
<dbReference type="RefSeq" id="WP_130427334.1">
    <property type="nucleotide sequence ID" value="NZ_CP035949.1"/>
</dbReference>
<evidence type="ECO:0000313" key="2">
    <source>
        <dbReference type="Proteomes" id="UP000289726"/>
    </source>
</evidence>
<organism evidence="1 2">
    <name type="scientific">'Catharanthus roseus' aster yellows phytoplasma</name>
    <dbReference type="NCBI Taxonomy" id="1193712"/>
    <lineage>
        <taxon>Bacteria</taxon>
        <taxon>Bacillati</taxon>
        <taxon>Mycoplasmatota</taxon>
        <taxon>Mollicutes</taxon>
        <taxon>Acholeplasmatales</taxon>
        <taxon>Acholeplasmataceae</taxon>
        <taxon>Candidatus Phytoplasma</taxon>
        <taxon>16SrI (Aster yellows group)</taxon>
    </lineage>
</organism>
<accession>A0A4P6M9M3</accession>
<sequence>MNIIQKPKKKKVLETYEDSRIPSNYIEQLLLFNEDGKIYKMISEGTIDEIEPINPPLTNKKIMINKRILRNQKIILNCTNNLLKQEILRINNSDYPGLNQAQKITNEKNQITHIIFPNGAIEEYNPENKMLIRTVYHKEGITILNSLFTIKVDKEYNHSTNIPNCQKNISLLSFEDTNFSSNSQDITKYVESKLNKQEITKTFSNGKPNKIITTYYYSGNECKNEYDENEKLISKTMKFDPDRIIKYLDNEVDQVKIEII</sequence>
<keyword evidence="2" id="KW-1185">Reference proteome</keyword>
<evidence type="ECO:0000313" key="1">
    <source>
        <dbReference type="EMBL" id="QBF23677.1"/>
    </source>
</evidence>
<dbReference type="Proteomes" id="UP000289726">
    <property type="component" value="Chromosome"/>
</dbReference>
<evidence type="ECO:0008006" key="3">
    <source>
        <dbReference type="Google" id="ProtNLM"/>
    </source>
</evidence>
<dbReference type="EMBL" id="CP035949">
    <property type="protein sequence ID" value="QBF23677.1"/>
    <property type="molecule type" value="Genomic_DNA"/>
</dbReference>
<protein>
    <recommendedName>
        <fullName evidence="3">DUF2963 domain-containing protein</fullName>
    </recommendedName>
</protein>
<dbReference type="AlphaFoldDB" id="A0A4P6M9M3"/>
<proteinExistence type="predicted"/>
<reference evidence="1 2" key="1">
    <citation type="submission" date="2019-02" db="EMBL/GenBank/DDBJ databases">
        <title>Draft Genome Sequence of Maize Bushy Stunt-like Phytoplasma group 16SrI-B (Aster yellows) in South Africa.</title>
        <authorList>
            <person name="Coetzee B."/>
            <person name="Douglas-Smit N."/>
            <person name="Maree H.J."/>
            <person name="Burger J.T."/>
            <person name="Kruger K."/>
            <person name="Pietersen G."/>
        </authorList>
    </citation>
    <scope>NUCLEOTIDE SEQUENCE [LARGE SCALE GENOMIC DNA]</scope>
    <source>
        <strain evidence="1 2">De Villa</strain>
    </source>
</reference>
<name>A0A4P6M9M3_9MOLU</name>